<dbReference type="Pfam" id="PF01547">
    <property type="entry name" value="SBP_bac_1"/>
    <property type="match status" value="1"/>
</dbReference>
<name>A0A2M8Z722_9FIRM</name>
<dbReference type="EMBL" id="PGET01000001">
    <property type="protein sequence ID" value="PJJ29229.1"/>
    <property type="molecule type" value="Genomic_DNA"/>
</dbReference>
<sequence>MSENVEKVKPLTQGFEELNYEGKKKEKKTMKKIKQWAAMGLATVMAVSLSACGGGKSTSETAASTAADTTAAAADEATTAASTTSGEPVELRFSWWGGDSRHAATEEAIKAFEAKYPNIKVTPEYGAWTGWEEKQSLNILGGNAADVMQINWNWIESYSQGGTAFANLEDYSDVLDLKQFTPESLDLCKVDNKLMAVPISLTGRVFYWNQTAFEEVGCDIPTDLDSLYAAGAAFKAKDPDMYPLALGEYDRMILMVYYLESKYGKNWVEGGAVNYTEDEVKDGMDFITELETKHVIPTLATIQGDMADSLDKNAKWIDGKYAGIFEWDSSASKFMSALEGSVNKPGQKFVVGEFVKMGDNNGGFTKISMAYAIAGNSKHPKEAAMLINYLLNDEEGVKIVSTERGIPCSTEGLKILEANKLGDPLTIEANTKVMNYSKFNLDSKFEHNDLKANPDGVYYKVFGKLSTGEIDSKQAAIELIKGITETLES</sequence>
<comment type="caution">
    <text evidence="2">The sequence shown here is derived from an EMBL/GenBank/DDBJ whole genome shotgun (WGS) entry which is preliminary data.</text>
</comment>
<dbReference type="Gene3D" id="3.40.190.10">
    <property type="entry name" value="Periplasmic binding protein-like II"/>
    <property type="match status" value="2"/>
</dbReference>
<feature type="compositionally biased region" description="Low complexity" evidence="1">
    <location>
        <begin position="67"/>
        <end position="85"/>
    </location>
</feature>
<organism evidence="2 3">
    <name type="scientific">[Clostridium] celerecrescens 18A</name>
    <dbReference type="NCBI Taxonomy" id="1286362"/>
    <lineage>
        <taxon>Bacteria</taxon>
        <taxon>Bacillati</taxon>
        <taxon>Bacillota</taxon>
        <taxon>Clostridia</taxon>
        <taxon>Lachnospirales</taxon>
        <taxon>Lachnospiraceae</taxon>
        <taxon>Lacrimispora</taxon>
    </lineage>
</organism>
<proteinExistence type="predicted"/>
<gene>
    <name evidence="2" type="ORF">H171_2767</name>
</gene>
<dbReference type="AlphaFoldDB" id="A0A2M8Z722"/>
<evidence type="ECO:0000313" key="2">
    <source>
        <dbReference type="EMBL" id="PJJ29229.1"/>
    </source>
</evidence>
<dbReference type="PANTHER" id="PTHR43649">
    <property type="entry name" value="ARABINOSE-BINDING PROTEIN-RELATED"/>
    <property type="match status" value="1"/>
</dbReference>
<protein>
    <submittedName>
        <fullName evidence="2">Oligogalacturonide transport system substrate-binding protein</fullName>
    </submittedName>
</protein>
<evidence type="ECO:0000313" key="3">
    <source>
        <dbReference type="Proteomes" id="UP000231092"/>
    </source>
</evidence>
<reference evidence="2 3" key="1">
    <citation type="submission" date="2017-11" db="EMBL/GenBank/DDBJ databases">
        <title>Understudied soil microbes with underappreciated capabilities: Untangling the Clostridium saccharolyticum group.</title>
        <authorList>
            <person name="Leschine S."/>
        </authorList>
    </citation>
    <scope>NUCLEOTIDE SEQUENCE [LARGE SCALE GENOMIC DNA]</scope>
    <source>
        <strain evidence="2 3">18A</strain>
    </source>
</reference>
<dbReference type="Proteomes" id="UP000231092">
    <property type="component" value="Unassembled WGS sequence"/>
</dbReference>
<feature type="region of interest" description="Disordered" evidence="1">
    <location>
        <begin position="67"/>
        <end position="86"/>
    </location>
</feature>
<dbReference type="InterPro" id="IPR050490">
    <property type="entry name" value="Bact_solute-bd_prot1"/>
</dbReference>
<evidence type="ECO:0000256" key="1">
    <source>
        <dbReference type="SAM" id="MobiDB-lite"/>
    </source>
</evidence>
<dbReference type="SUPFAM" id="SSF53850">
    <property type="entry name" value="Periplasmic binding protein-like II"/>
    <property type="match status" value="1"/>
</dbReference>
<dbReference type="PANTHER" id="PTHR43649:SF11">
    <property type="entry name" value="ABC TRANSPORTER SUBSTRATE-BINDING PROTEIN YESO-RELATED"/>
    <property type="match status" value="1"/>
</dbReference>
<accession>A0A2M8Z722</accession>
<dbReference type="InterPro" id="IPR006059">
    <property type="entry name" value="SBP"/>
</dbReference>